<dbReference type="PANTHER" id="PTHR40696:SF1">
    <property type="entry name" value="DUF371 DOMAIN-CONTAINING PROTEIN"/>
    <property type="match status" value="1"/>
</dbReference>
<dbReference type="RefSeq" id="WP_130646637.1">
    <property type="nucleotide sequence ID" value="NZ_PGCL01000002.1"/>
</dbReference>
<dbReference type="InterPro" id="IPR023131">
    <property type="entry name" value="Mth639-like_dom_sf"/>
</dbReference>
<dbReference type="PANTHER" id="PTHR40696">
    <property type="entry name" value="DUF371 FAMILY PROTEIN"/>
    <property type="match status" value="1"/>
</dbReference>
<organism evidence="1 2">
    <name type="scientific">Methanofollis fontis</name>
    <dbReference type="NCBI Taxonomy" id="2052832"/>
    <lineage>
        <taxon>Archaea</taxon>
        <taxon>Methanobacteriati</taxon>
        <taxon>Methanobacteriota</taxon>
        <taxon>Stenosarchaea group</taxon>
        <taxon>Methanomicrobia</taxon>
        <taxon>Methanomicrobiales</taxon>
        <taxon>Methanomicrobiaceae</taxon>
        <taxon>Methanofollis</taxon>
    </lineage>
</organism>
<evidence type="ECO:0000313" key="2">
    <source>
        <dbReference type="Proteomes" id="UP000292580"/>
    </source>
</evidence>
<name>A0A483CP96_9EURY</name>
<keyword evidence="2" id="KW-1185">Reference proteome</keyword>
<accession>A0A483CP96</accession>
<gene>
    <name evidence="1" type="ORF">CUJ86_05935</name>
</gene>
<dbReference type="EMBL" id="PGCL01000002">
    <property type="protein sequence ID" value="TAJ44830.1"/>
    <property type="molecule type" value="Genomic_DNA"/>
</dbReference>
<proteinExistence type="predicted"/>
<dbReference type="AlphaFoldDB" id="A0A483CP96"/>
<dbReference type="InterPro" id="IPR007171">
    <property type="entry name" value="DUF371"/>
</dbReference>
<dbReference type="Proteomes" id="UP000292580">
    <property type="component" value="Unassembled WGS sequence"/>
</dbReference>
<dbReference type="Pfam" id="PF04027">
    <property type="entry name" value="DUF371"/>
    <property type="match status" value="1"/>
</dbReference>
<reference evidence="1 2" key="1">
    <citation type="submission" date="2017-11" db="EMBL/GenBank/DDBJ databases">
        <title>Isolation and Characterization of Methanofollis Species from Methane Seep Offshore SW Taiwan.</title>
        <authorList>
            <person name="Teng N.-H."/>
            <person name="Lai M.-C."/>
            <person name="Chen S.-C."/>
        </authorList>
    </citation>
    <scope>NUCLEOTIDE SEQUENCE [LARGE SCALE GENOMIC DNA]</scope>
    <source>
        <strain evidence="1 2">FWC-SCC2</strain>
    </source>
</reference>
<dbReference type="Gene3D" id="2.60.120.630">
    <property type="entry name" value="mth639 domain like"/>
    <property type="match status" value="1"/>
</dbReference>
<evidence type="ECO:0000313" key="1">
    <source>
        <dbReference type="EMBL" id="TAJ44830.1"/>
    </source>
</evidence>
<sequence length="150" mass="16213">MKARDIIHCSGHANVRALHPTTFEVTTAETLSTAGDCIVGVCSDKGAADLNPALRALIADDRAVVLTRLIVGDLEVTVRARGSGGLTLDHEDDLVWRRSDFVCGRTVCVGADTVARTIDRRLVALLREGVDLVVEIEAFVDENEPSDRVY</sequence>
<comment type="caution">
    <text evidence="1">The sequence shown here is derived from an EMBL/GenBank/DDBJ whole genome shotgun (WGS) entry which is preliminary data.</text>
</comment>
<dbReference type="OrthoDB" id="9265at2157"/>
<protein>
    <submittedName>
        <fullName evidence="1">DUF371 domain-containing protein</fullName>
    </submittedName>
</protein>